<comment type="caution">
    <text evidence="1">The sequence shown here is derived from an EMBL/GenBank/DDBJ whole genome shotgun (WGS) entry which is preliminary data.</text>
</comment>
<sequence>MVDIVHWPFCLLTPRQVQANVVAFTRSGGKSLGGVEPVTRTDLGYWQIDYGSIAMRNRYRDQWQAWQAIRSKLGGRSGLIAVRVPSSLSAPYVSGKFEQMDEVTHGDNSLFDDDTDYVQGAISVVTTEIAPIGSTEIKLRIINAASDLVGVRFSFNYALYETGPVTDITGDVWTVSISPSVREVIPVGSTLEFDQPTCLCHLAEDRGMDVTQDAIGKNASPNVSFIEATDYWNQLTLGLV</sequence>
<gene>
    <name evidence="1" type="ORF">RGCCGE502_09335</name>
</gene>
<dbReference type="eggNOG" id="ENOG5033KNI">
    <property type="taxonomic scope" value="Bacteria"/>
</dbReference>
<organism evidence="1 2">
    <name type="scientific">Rhizobium grahamii CCGE 502</name>
    <dbReference type="NCBI Taxonomy" id="990285"/>
    <lineage>
        <taxon>Bacteria</taxon>
        <taxon>Pseudomonadati</taxon>
        <taxon>Pseudomonadota</taxon>
        <taxon>Alphaproteobacteria</taxon>
        <taxon>Hyphomicrobiales</taxon>
        <taxon>Rhizobiaceae</taxon>
        <taxon>Rhizobium/Agrobacterium group</taxon>
        <taxon>Rhizobium</taxon>
    </lineage>
</organism>
<evidence type="ECO:0000313" key="2">
    <source>
        <dbReference type="Proteomes" id="UP000014411"/>
    </source>
</evidence>
<protein>
    <submittedName>
        <fullName evidence="1">Uncharacterized protein</fullName>
    </submittedName>
</protein>
<name>S3IIC4_9HYPH</name>
<dbReference type="RefSeq" id="WP_016553905.1">
    <property type="nucleotide sequence ID" value="NZ_AEYE02000011.1"/>
</dbReference>
<reference evidence="1 2" key="1">
    <citation type="journal article" date="2012" name="J. Bacteriol.">
        <title>Genome sequence of Rhizobium grahamii CCGE502, a broad-host-range symbiont with low nodulation competitiveness in Phaseolus vulgaris.</title>
        <authorList>
            <person name="Althabegoiti M.J."/>
            <person name="Lozano L."/>
            <person name="Torres-Tejerizo G."/>
            <person name="Ormeno-Orrillo E."/>
            <person name="Rogel M.A."/>
            <person name="Gonzalez V."/>
            <person name="Martinez-Romero E."/>
        </authorList>
    </citation>
    <scope>NUCLEOTIDE SEQUENCE [LARGE SCALE GENOMIC DNA]</scope>
    <source>
        <strain evidence="1 2">CCGE 502</strain>
    </source>
</reference>
<proteinExistence type="predicted"/>
<dbReference type="EMBL" id="AEYE02000011">
    <property type="protein sequence ID" value="EPE98618.1"/>
    <property type="molecule type" value="Genomic_DNA"/>
</dbReference>
<dbReference type="STRING" id="990285.RGCCGE502_09335"/>
<dbReference type="Proteomes" id="UP000014411">
    <property type="component" value="Unassembled WGS sequence"/>
</dbReference>
<dbReference type="AlphaFoldDB" id="S3IIC4"/>
<dbReference type="HOGENOM" id="CLU_1169918_0_0_5"/>
<accession>S3IIC4</accession>
<evidence type="ECO:0000313" key="1">
    <source>
        <dbReference type="EMBL" id="EPE98618.1"/>
    </source>
</evidence>
<keyword evidence="2" id="KW-1185">Reference proteome</keyword>